<gene>
    <name evidence="1" type="ORF">BGZ65_011821</name>
</gene>
<protein>
    <submittedName>
        <fullName evidence="1">Uncharacterized protein</fullName>
    </submittedName>
</protein>
<dbReference type="EMBL" id="JAAAHW010002067">
    <property type="protein sequence ID" value="KAF9992767.1"/>
    <property type="molecule type" value="Genomic_DNA"/>
</dbReference>
<reference evidence="1" key="1">
    <citation type="journal article" date="2020" name="Fungal Divers.">
        <title>Resolving the Mortierellaceae phylogeny through synthesis of multi-gene phylogenetics and phylogenomics.</title>
        <authorList>
            <person name="Vandepol N."/>
            <person name="Liber J."/>
            <person name="Desiro A."/>
            <person name="Na H."/>
            <person name="Kennedy M."/>
            <person name="Barry K."/>
            <person name="Grigoriev I.V."/>
            <person name="Miller A.N."/>
            <person name="O'Donnell K."/>
            <person name="Stajich J.E."/>
            <person name="Bonito G."/>
        </authorList>
    </citation>
    <scope>NUCLEOTIDE SEQUENCE</scope>
    <source>
        <strain evidence="1">MES-2147</strain>
    </source>
</reference>
<sequence length="56" mass="6309">MAYSARQVAKELNISHSSAGNILIMNKENLPNNPGDRPRKLNDELVEHLKLNLKRG</sequence>
<feature type="non-terminal residue" evidence="1">
    <location>
        <position position="56"/>
    </location>
</feature>
<proteinExistence type="predicted"/>
<dbReference type="Proteomes" id="UP000749646">
    <property type="component" value="Unassembled WGS sequence"/>
</dbReference>
<comment type="caution">
    <text evidence="1">The sequence shown here is derived from an EMBL/GenBank/DDBJ whole genome shotgun (WGS) entry which is preliminary data.</text>
</comment>
<evidence type="ECO:0000313" key="1">
    <source>
        <dbReference type="EMBL" id="KAF9992767.1"/>
    </source>
</evidence>
<keyword evidence="2" id="KW-1185">Reference proteome</keyword>
<dbReference type="AlphaFoldDB" id="A0A9P6MCV2"/>
<name>A0A9P6MCV2_9FUNG</name>
<organism evidence="1 2">
    <name type="scientific">Modicella reniformis</name>
    <dbReference type="NCBI Taxonomy" id="1440133"/>
    <lineage>
        <taxon>Eukaryota</taxon>
        <taxon>Fungi</taxon>
        <taxon>Fungi incertae sedis</taxon>
        <taxon>Mucoromycota</taxon>
        <taxon>Mortierellomycotina</taxon>
        <taxon>Mortierellomycetes</taxon>
        <taxon>Mortierellales</taxon>
        <taxon>Mortierellaceae</taxon>
        <taxon>Modicella</taxon>
    </lineage>
</organism>
<dbReference type="OrthoDB" id="2324990at2759"/>
<evidence type="ECO:0000313" key="2">
    <source>
        <dbReference type="Proteomes" id="UP000749646"/>
    </source>
</evidence>
<accession>A0A9P6MCV2</accession>